<reference evidence="2 3" key="1">
    <citation type="journal article" date="2022" name="Allergy">
        <title>Genome assembly and annotation of Periplaneta americana reveal a comprehensive cockroach allergen profile.</title>
        <authorList>
            <person name="Wang L."/>
            <person name="Xiong Q."/>
            <person name="Saelim N."/>
            <person name="Wang L."/>
            <person name="Nong W."/>
            <person name="Wan A.T."/>
            <person name="Shi M."/>
            <person name="Liu X."/>
            <person name="Cao Q."/>
            <person name="Hui J.H.L."/>
            <person name="Sookrung N."/>
            <person name="Leung T.F."/>
            <person name="Tungtrongchitr A."/>
            <person name="Tsui S.K.W."/>
        </authorList>
    </citation>
    <scope>NUCLEOTIDE SEQUENCE [LARGE SCALE GENOMIC DNA]</scope>
    <source>
        <strain evidence="2">PWHHKU_190912</strain>
    </source>
</reference>
<keyword evidence="3" id="KW-1185">Reference proteome</keyword>
<feature type="domain" description="DUF4817" evidence="1">
    <location>
        <begin position="116"/>
        <end position="156"/>
    </location>
</feature>
<protein>
    <recommendedName>
        <fullName evidence="1">DUF4817 domain-containing protein</fullName>
    </recommendedName>
</protein>
<gene>
    <name evidence="2" type="ORF">ANN_10924</name>
</gene>
<dbReference type="Proteomes" id="UP001148838">
    <property type="component" value="Unassembled WGS sequence"/>
</dbReference>
<dbReference type="Pfam" id="PF16087">
    <property type="entry name" value="DUF4817"/>
    <property type="match status" value="2"/>
</dbReference>
<name>A0ABQ8T3L3_PERAM</name>
<dbReference type="InterPro" id="IPR032135">
    <property type="entry name" value="DUF4817"/>
</dbReference>
<sequence>MPFVYTHQEYGDIVYVYGLCDGNATAAVLAYQARFPNRRIPSAQDCETGSWSLHVSHMNDTVSLDNVPDGRLVYDSRREFTCFNARISPHASRPTPYLKSVLEWRTEHYKMPYKFSTTEYADIVYVYGLCGGSTSHAVTEYERHFPNRRVPYRRVFTIYCLWGWVLYDFERIPNLTGEQSDGITVFRIPPMTSLMLHRCRTGAINLQRWWQSPSAAISESDWFLYRRSCRVVSGMSDDDDDEEEEDEEGRRGNPVLARSLLLSNSTKRAARLNVPIRRTNHY</sequence>
<feature type="domain" description="DUF4817" evidence="1">
    <location>
        <begin position="7"/>
        <end position="44"/>
    </location>
</feature>
<evidence type="ECO:0000259" key="1">
    <source>
        <dbReference type="Pfam" id="PF16087"/>
    </source>
</evidence>
<evidence type="ECO:0000313" key="2">
    <source>
        <dbReference type="EMBL" id="KAJ4441074.1"/>
    </source>
</evidence>
<comment type="caution">
    <text evidence="2">The sequence shown here is derived from an EMBL/GenBank/DDBJ whole genome shotgun (WGS) entry which is preliminary data.</text>
</comment>
<proteinExistence type="predicted"/>
<evidence type="ECO:0000313" key="3">
    <source>
        <dbReference type="Proteomes" id="UP001148838"/>
    </source>
</evidence>
<dbReference type="EMBL" id="JAJSOF020000015">
    <property type="protein sequence ID" value="KAJ4441074.1"/>
    <property type="molecule type" value="Genomic_DNA"/>
</dbReference>
<accession>A0ABQ8T3L3</accession>
<organism evidence="2 3">
    <name type="scientific">Periplaneta americana</name>
    <name type="common">American cockroach</name>
    <name type="synonym">Blatta americana</name>
    <dbReference type="NCBI Taxonomy" id="6978"/>
    <lineage>
        <taxon>Eukaryota</taxon>
        <taxon>Metazoa</taxon>
        <taxon>Ecdysozoa</taxon>
        <taxon>Arthropoda</taxon>
        <taxon>Hexapoda</taxon>
        <taxon>Insecta</taxon>
        <taxon>Pterygota</taxon>
        <taxon>Neoptera</taxon>
        <taxon>Polyneoptera</taxon>
        <taxon>Dictyoptera</taxon>
        <taxon>Blattodea</taxon>
        <taxon>Blattoidea</taxon>
        <taxon>Blattidae</taxon>
        <taxon>Blattinae</taxon>
        <taxon>Periplaneta</taxon>
    </lineage>
</organism>